<keyword evidence="6 8" id="KW-0030">Aminoacyl-tRNA synthetase</keyword>
<reference evidence="12 13" key="1">
    <citation type="submission" date="2023-07" db="EMBL/GenBank/DDBJ databases">
        <title>Genomic Encyclopedia of Type Strains, Phase IV (KMG-IV): sequencing the most valuable type-strain genomes for metagenomic binning, comparative biology and taxonomic classification.</title>
        <authorList>
            <person name="Goeker M."/>
        </authorList>
    </citation>
    <scope>NUCLEOTIDE SEQUENCE [LARGE SCALE GENOMIC DNA]</scope>
    <source>
        <strain evidence="12 13">DSM 9768</strain>
    </source>
</reference>
<gene>
    <name evidence="12" type="ORF">J2S74_000050</name>
</gene>
<dbReference type="Proteomes" id="UP001230005">
    <property type="component" value="Unassembled WGS sequence"/>
</dbReference>
<feature type="domain" description="Glutamyl/glutaminyl-tRNA synthetase class Ib catalytic" evidence="9">
    <location>
        <begin position="30"/>
        <end position="340"/>
    </location>
</feature>
<dbReference type="SUPFAM" id="SSF52374">
    <property type="entry name" value="Nucleotidylyl transferase"/>
    <property type="match status" value="1"/>
</dbReference>
<dbReference type="Pfam" id="PF20974">
    <property type="entry name" value="tRNA-synt_1c_C2"/>
    <property type="match status" value="1"/>
</dbReference>
<dbReference type="NCBIfam" id="NF011291">
    <property type="entry name" value="PRK14703.1"/>
    <property type="match status" value="1"/>
</dbReference>
<dbReference type="Pfam" id="PF00749">
    <property type="entry name" value="tRNA-synt_1c"/>
    <property type="match status" value="1"/>
</dbReference>
<evidence type="ECO:0000256" key="4">
    <source>
        <dbReference type="ARBA" id="ARBA00022840"/>
    </source>
</evidence>
<protein>
    <recommendedName>
        <fullName evidence="7">Glutamine--tRNA ligase</fullName>
        <ecNumber evidence="7">6.1.1.18</ecNumber>
    </recommendedName>
</protein>
<dbReference type="Gene3D" id="2.40.240.10">
    <property type="entry name" value="Ribosomal Protein L25, Chain P"/>
    <property type="match status" value="2"/>
</dbReference>
<dbReference type="EMBL" id="JAUSUG010000001">
    <property type="protein sequence ID" value="MDQ0252678.1"/>
    <property type="molecule type" value="Genomic_DNA"/>
</dbReference>
<evidence type="ECO:0000259" key="9">
    <source>
        <dbReference type="Pfam" id="PF00749"/>
    </source>
</evidence>
<name>A0ABT9ZN72_9BACI</name>
<dbReference type="PANTHER" id="PTHR43097:SF5">
    <property type="entry name" value="GLUTAMATE--TRNA LIGASE"/>
    <property type="match status" value="1"/>
</dbReference>
<dbReference type="InterPro" id="IPR000924">
    <property type="entry name" value="Glu/Gln-tRNA-synth"/>
</dbReference>
<feature type="domain" description="Glutamyl/glutaminyl-tRNA synthetase class Ib anti-codon binding" evidence="10">
    <location>
        <begin position="346"/>
        <end position="444"/>
    </location>
</feature>
<evidence type="ECO:0000256" key="3">
    <source>
        <dbReference type="ARBA" id="ARBA00022741"/>
    </source>
</evidence>
<keyword evidence="1" id="KW-0963">Cytoplasm</keyword>
<dbReference type="NCBIfam" id="TIGR00440">
    <property type="entry name" value="glnS"/>
    <property type="match status" value="1"/>
</dbReference>
<keyword evidence="13" id="KW-1185">Reference proteome</keyword>
<evidence type="ECO:0000256" key="6">
    <source>
        <dbReference type="ARBA" id="ARBA00023146"/>
    </source>
</evidence>
<evidence type="ECO:0000256" key="7">
    <source>
        <dbReference type="NCBIfam" id="TIGR00440"/>
    </source>
</evidence>
<dbReference type="RefSeq" id="WP_307320353.1">
    <property type="nucleotide sequence ID" value="NZ_JAUSUG010000001.1"/>
</dbReference>
<evidence type="ECO:0000313" key="13">
    <source>
        <dbReference type="Proteomes" id="UP001230005"/>
    </source>
</evidence>
<feature type="domain" description="tRNA synthetases class I (E and Q) anti-codon binding" evidence="11">
    <location>
        <begin position="461"/>
        <end position="536"/>
    </location>
</feature>
<dbReference type="Pfam" id="PF03950">
    <property type="entry name" value="tRNA-synt_1c_C"/>
    <property type="match status" value="1"/>
</dbReference>
<organism evidence="12 13">
    <name type="scientific">Evansella vedderi</name>
    <dbReference type="NCBI Taxonomy" id="38282"/>
    <lineage>
        <taxon>Bacteria</taxon>
        <taxon>Bacillati</taxon>
        <taxon>Bacillota</taxon>
        <taxon>Bacilli</taxon>
        <taxon>Bacillales</taxon>
        <taxon>Bacillaceae</taxon>
        <taxon>Evansella</taxon>
    </lineage>
</organism>
<dbReference type="PRINTS" id="PR00987">
    <property type="entry name" value="TRNASYNTHGLU"/>
</dbReference>
<evidence type="ECO:0000256" key="8">
    <source>
        <dbReference type="RuleBase" id="RU363037"/>
    </source>
</evidence>
<dbReference type="InterPro" id="IPR011035">
    <property type="entry name" value="Ribosomal_bL25/Gln-tRNA_synth"/>
</dbReference>
<dbReference type="InterPro" id="IPR004514">
    <property type="entry name" value="Gln-tRNA-synth"/>
</dbReference>
<accession>A0ABT9ZN72</accession>
<dbReference type="InterPro" id="IPR020058">
    <property type="entry name" value="Glu/Gln-tRNA-synth_Ib_cat-dom"/>
</dbReference>
<evidence type="ECO:0000256" key="5">
    <source>
        <dbReference type="ARBA" id="ARBA00022917"/>
    </source>
</evidence>
<dbReference type="InterPro" id="IPR020056">
    <property type="entry name" value="Rbsml_bL25/Gln-tRNA_synth_N"/>
</dbReference>
<dbReference type="InterPro" id="IPR014729">
    <property type="entry name" value="Rossmann-like_a/b/a_fold"/>
</dbReference>
<keyword evidence="3 8" id="KW-0547">Nucleotide-binding</keyword>
<evidence type="ECO:0000313" key="12">
    <source>
        <dbReference type="EMBL" id="MDQ0252678.1"/>
    </source>
</evidence>
<proteinExistence type="inferred from homology"/>
<comment type="caution">
    <text evidence="12">The sequence shown here is derived from an EMBL/GenBank/DDBJ whole genome shotgun (WGS) entry which is preliminary data.</text>
</comment>
<dbReference type="Gene3D" id="3.40.50.620">
    <property type="entry name" value="HUPs"/>
    <property type="match status" value="1"/>
</dbReference>
<dbReference type="GO" id="GO:0004819">
    <property type="term" value="F:glutamine-tRNA ligase activity"/>
    <property type="evidence" value="ECO:0007669"/>
    <property type="project" value="UniProtKB-EC"/>
</dbReference>
<keyword evidence="4 8" id="KW-0067">ATP-binding</keyword>
<comment type="similarity">
    <text evidence="8">Belongs to the class-I aminoacyl-tRNA synthetase family.</text>
</comment>
<dbReference type="PANTHER" id="PTHR43097">
    <property type="entry name" value="GLUTAMINE-TRNA LIGASE"/>
    <property type="match status" value="1"/>
</dbReference>
<dbReference type="InterPro" id="IPR049437">
    <property type="entry name" value="tRNA-synt_1c_C2"/>
</dbReference>
<keyword evidence="2 8" id="KW-0436">Ligase</keyword>
<dbReference type="InterPro" id="IPR020059">
    <property type="entry name" value="Glu/Gln-tRNA-synth_Ib_codon-bd"/>
</dbReference>
<dbReference type="SUPFAM" id="SSF50715">
    <property type="entry name" value="Ribosomal protein L25-like"/>
    <property type="match status" value="1"/>
</dbReference>
<evidence type="ECO:0000259" key="11">
    <source>
        <dbReference type="Pfam" id="PF20974"/>
    </source>
</evidence>
<evidence type="ECO:0000259" key="10">
    <source>
        <dbReference type="Pfam" id="PF03950"/>
    </source>
</evidence>
<keyword evidence="5 8" id="KW-0648">Protein biosynthesis</keyword>
<evidence type="ECO:0000256" key="1">
    <source>
        <dbReference type="ARBA" id="ARBA00022490"/>
    </source>
</evidence>
<dbReference type="EC" id="6.1.1.18" evidence="7"/>
<dbReference type="InterPro" id="IPR050132">
    <property type="entry name" value="Gln/Glu-tRNA_Ligase"/>
</dbReference>
<sequence>MREENSILSNNDLVRLIEEDVKNKVYNRPICTRFPPEPNGYLHIGSAYAIHLNYMLARKFDGNFNLRFDDTNPLKEDREYVEAIIEDMNWLGYEPGERIFYGSDYSNEIYDKALTLIKKGKAYVCELSPEKMTEYRGTLTEPGRNSPYRNRSIEENLTLFLQMKKGEFPTGSKVLRAKMDMASPNINLRDPVLYRIIHADHYRTGNEWCIYPMYDFAHPIQDAIEGVTHSFCSIEFKDHRPLYEWILMELDMAETPPKQREFGRVHLSGVVTSKRYLRELVEGGYVDGWDDPRLPTIRGLRRRGMTPGSIRRFVNEIGYVRHQSTVDFPLLESIVRDELKAKVPCFMAVLDPLKVTITNYDEGVTELISVENNVENAELGRRDVPFSRVIYIEKEDFMETPAKGFKRLSLNSEVRLKGAYFIKCNEVIKDEDTREIVELRCTYDPQTKSGTGFSGRKVKGTIHWVSAAQAVPAEVRLYDRLFDNDEIVKDPEKIWEEKLNPDSLVVCGNGMVEPSVKGAEVGTKYQFIRHGYFCVDRKSGDGQKFIFNRIVHLKDSWKRGNLPPFPTLGSKPTHPSQNRLS</sequence>
<evidence type="ECO:0000256" key="2">
    <source>
        <dbReference type="ARBA" id="ARBA00022598"/>
    </source>
</evidence>